<evidence type="ECO:0000256" key="3">
    <source>
        <dbReference type="ARBA" id="ARBA00012513"/>
    </source>
</evidence>
<dbReference type="Pfam" id="PF23312">
    <property type="entry name" value="UBA_SIK3"/>
    <property type="match status" value="1"/>
</dbReference>
<dbReference type="PROSITE" id="PS00108">
    <property type="entry name" value="PROTEIN_KINASE_ST"/>
    <property type="match status" value="1"/>
</dbReference>
<keyword evidence="11 15" id="KW-0067">ATP-binding</keyword>
<gene>
    <name evidence="19" type="primary">SIK1</name>
    <name evidence="19" type="synonym">LOC109871033</name>
</gene>
<keyword evidence="9 15" id="KW-0547">Nucleotide-binding</keyword>
<evidence type="ECO:0000259" key="17">
    <source>
        <dbReference type="PROSITE" id="PS50011"/>
    </source>
</evidence>
<evidence type="ECO:0000256" key="15">
    <source>
        <dbReference type="PROSITE-ProRule" id="PRU10141"/>
    </source>
</evidence>
<dbReference type="CDD" id="cd14071">
    <property type="entry name" value="STKc_SIK"/>
    <property type="match status" value="1"/>
</dbReference>
<comment type="cofactor">
    <cofactor evidence="1">
        <name>Mg(2+)</name>
        <dbReference type="ChEBI" id="CHEBI:18420"/>
    </cofactor>
</comment>
<evidence type="ECO:0000256" key="8">
    <source>
        <dbReference type="ARBA" id="ARBA00022723"/>
    </source>
</evidence>
<reference evidence="19" key="2">
    <citation type="submission" date="2025-09" db="UniProtKB">
        <authorList>
            <consortium name="Ensembl"/>
        </authorList>
    </citation>
    <scope>IDENTIFICATION</scope>
</reference>
<keyword evidence="6" id="KW-0597">Phosphoprotein</keyword>
<dbReference type="GO" id="GO:0035556">
    <property type="term" value="P:intracellular signal transduction"/>
    <property type="evidence" value="ECO:0007669"/>
    <property type="project" value="TreeGrafter"/>
</dbReference>
<keyword evidence="8" id="KW-0479">Metal-binding</keyword>
<keyword evidence="4" id="KW-0963">Cytoplasm</keyword>
<proteinExistence type="predicted"/>
<keyword evidence="20" id="KW-1185">Reference proteome</keyword>
<reference evidence="19" key="1">
    <citation type="submission" date="2025-08" db="UniProtKB">
        <authorList>
            <consortium name="Ensembl"/>
        </authorList>
    </citation>
    <scope>IDENTIFICATION</scope>
</reference>
<dbReference type="InterPro" id="IPR057380">
    <property type="entry name" value="UBA_SIK1/2/3"/>
</dbReference>
<comment type="catalytic activity">
    <reaction evidence="13">
        <text>L-threonyl-[protein] + ATP = O-phospho-L-threonyl-[protein] + ADP + H(+)</text>
        <dbReference type="Rhea" id="RHEA:46608"/>
        <dbReference type="Rhea" id="RHEA-COMP:11060"/>
        <dbReference type="Rhea" id="RHEA-COMP:11605"/>
        <dbReference type="ChEBI" id="CHEBI:15378"/>
        <dbReference type="ChEBI" id="CHEBI:30013"/>
        <dbReference type="ChEBI" id="CHEBI:30616"/>
        <dbReference type="ChEBI" id="CHEBI:61977"/>
        <dbReference type="ChEBI" id="CHEBI:456216"/>
        <dbReference type="EC" id="2.7.11.1"/>
    </reaction>
</comment>
<dbReference type="Pfam" id="PF00069">
    <property type="entry name" value="Pkinase"/>
    <property type="match status" value="1"/>
</dbReference>
<dbReference type="GO" id="GO:0050321">
    <property type="term" value="F:tau-protein kinase activity"/>
    <property type="evidence" value="ECO:0007669"/>
    <property type="project" value="TreeGrafter"/>
</dbReference>
<dbReference type="InterPro" id="IPR011009">
    <property type="entry name" value="Kinase-like_dom_sf"/>
</dbReference>
<evidence type="ECO:0000256" key="1">
    <source>
        <dbReference type="ARBA" id="ARBA00001946"/>
    </source>
</evidence>
<evidence type="ECO:0000256" key="12">
    <source>
        <dbReference type="ARBA" id="ARBA00022842"/>
    </source>
</evidence>
<evidence type="ECO:0000256" key="2">
    <source>
        <dbReference type="ARBA" id="ARBA00004496"/>
    </source>
</evidence>
<evidence type="ECO:0000256" key="5">
    <source>
        <dbReference type="ARBA" id="ARBA00022527"/>
    </source>
</evidence>
<dbReference type="SMART" id="SM00220">
    <property type="entry name" value="S_TKc"/>
    <property type="match status" value="1"/>
</dbReference>
<dbReference type="InterPro" id="IPR017441">
    <property type="entry name" value="Protein_kinase_ATP_BS"/>
</dbReference>
<dbReference type="PANTHER" id="PTHR24346">
    <property type="entry name" value="MAP/MICROTUBULE AFFINITY-REGULATING KINASE"/>
    <property type="match status" value="1"/>
</dbReference>
<name>A0A8C7IF15_ONCKI</name>
<evidence type="ECO:0000256" key="10">
    <source>
        <dbReference type="ARBA" id="ARBA00022777"/>
    </source>
</evidence>
<sequence length="824" mass="91613">MVIVTERSPGSQPNHTGSQPNHTGSQPNHTGSQPNHTHGRPLQVGFYEIIRTLGKGNFAVVKLARHKVTKTQVAIKIIDKTRLNPSNLEKIYREVQIMKLLNHPHIIKLYQVMETKDMLYIVTEYAKNGEMFDYLTSNGRMSEDEARKKFWQILMAVDYCHRHHIVHRDLKTENLLLDTNMNIKLADFGFGNFYNSGEPLSTWCGSPPYAAPEVFEGKEYEGPQLDIWSLGVVLYVLVCGSLPFDGPSLPALRQRVTEGRFRIPFYMSQDCENLIRKMLVVDPTKRISMAQIKQHRWMLADPTAPNQTLSMALPLTDYNSNLGDYSEPVLGIMQSLGIDRQRTIESLLSSSYNHFSAIYYLLLERDREHRALQLSRQCGPWTQKPRDTSDSGTPEVIMEDSFRTLAYPIQCKTTPPMQPEMEYDHGSLFQRVAFPVEASLNRLLCNRSISPNSLLETSISEEVTHTCSPLVLPTTTSRRHTLAEVSPHFYQCNPPCIVVSLSDGASSDSCLKSLSTPNPALRPPVGGLSAMPASGTGPRALISAGTQLALSSHLLPQAQASSFQEGRRASDTSLTQGLKAFRQQLRKNTRTKGLLGLNKINGLARQICPLTSDHSSRGSRGSIGPTFNEHRSMLEEVLQQQRMLQIQHQPQAPQSESTQNPLLFLSQQQPPSPTSVYTTSTLFDTSASSLPQGEHQHPLSPHQSLLSLQHTFWQQPLESSSSYGSSSSCFSSSSSYCASSTFLSPVASAAYLLEARLHISQQPSLHPQTNLHYQPQAQGQAFTQGPLPLVARQGMWSLDSASGKESEMQELSLGGQLSSCVMVK</sequence>
<dbReference type="PROSITE" id="PS00107">
    <property type="entry name" value="PROTEIN_KINASE_ATP"/>
    <property type="match status" value="1"/>
</dbReference>
<comment type="catalytic activity">
    <reaction evidence="14">
        <text>L-seryl-[protein] + ATP = O-phospho-L-seryl-[protein] + ADP + H(+)</text>
        <dbReference type="Rhea" id="RHEA:17989"/>
        <dbReference type="Rhea" id="RHEA-COMP:9863"/>
        <dbReference type="Rhea" id="RHEA-COMP:11604"/>
        <dbReference type="ChEBI" id="CHEBI:15378"/>
        <dbReference type="ChEBI" id="CHEBI:29999"/>
        <dbReference type="ChEBI" id="CHEBI:30616"/>
        <dbReference type="ChEBI" id="CHEBI:83421"/>
        <dbReference type="ChEBI" id="CHEBI:456216"/>
        <dbReference type="EC" id="2.7.11.1"/>
    </reaction>
</comment>
<dbReference type="Ensembl" id="ENSOKIT00005074268.1">
    <property type="protein sequence ID" value="ENSOKIP00005069814.1"/>
    <property type="gene ID" value="ENSOKIG00005029387.1"/>
</dbReference>
<keyword evidence="5" id="KW-0723">Serine/threonine-protein kinase</keyword>
<evidence type="ECO:0000259" key="18">
    <source>
        <dbReference type="PROSITE" id="PS50030"/>
    </source>
</evidence>
<dbReference type="GO" id="GO:0046872">
    <property type="term" value="F:metal ion binding"/>
    <property type="evidence" value="ECO:0007669"/>
    <property type="project" value="UniProtKB-KW"/>
</dbReference>
<dbReference type="GO" id="GO:0005737">
    <property type="term" value="C:cytoplasm"/>
    <property type="evidence" value="ECO:0007669"/>
    <property type="project" value="UniProtKB-SubCell"/>
</dbReference>
<evidence type="ECO:0000256" key="4">
    <source>
        <dbReference type="ARBA" id="ARBA00022490"/>
    </source>
</evidence>
<organism evidence="19 20">
    <name type="scientific">Oncorhynchus kisutch</name>
    <name type="common">Coho salmon</name>
    <name type="synonym">Salmo kisutch</name>
    <dbReference type="NCBI Taxonomy" id="8019"/>
    <lineage>
        <taxon>Eukaryota</taxon>
        <taxon>Metazoa</taxon>
        <taxon>Chordata</taxon>
        <taxon>Craniata</taxon>
        <taxon>Vertebrata</taxon>
        <taxon>Euteleostomi</taxon>
        <taxon>Actinopterygii</taxon>
        <taxon>Neopterygii</taxon>
        <taxon>Teleostei</taxon>
        <taxon>Protacanthopterygii</taxon>
        <taxon>Salmoniformes</taxon>
        <taxon>Salmonidae</taxon>
        <taxon>Salmoninae</taxon>
        <taxon>Oncorhynchus</taxon>
    </lineage>
</organism>
<evidence type="ECO:0000313" key="20">
    <source>
        <dbReference type="Proteomes" id="UP000694557"/>
    </source>
</evidence>
<evidence type="ECO:0000256" key="7">
    <source>
        <dbReference type="ARBA" id="ARBA00022679"/>
    </source>
</evidence>
<dbReference type="Proteomes" id="UP000694557">
    <property type="component" value="Unassembled WGS sequence"/>
</dbReference>
<dbReference type="PROSITE" id="PS50030">
    <property type="entry name" value="UBA"/>
    <property type="match status" value="1"/>
</dbReference>
<dbReference type="FunFam" id="1.10.510.10:FF:000154">
    <property type="entry name" value="Serine/threonine-protein kinase SIK2"/>
    <property type="match status" value="1"/>
</dbReference>
<dbReference type="GeneTree" id="ENSGT00940000154989"/>
<feature type="domain" description="UBA" evidence="18">
    <location>
        <begin position="324"/>
        <end position="364"/>
    </location>
</feature>
<dbReference type="InterPro" id="IPR008271">
    <property type="entry name" value="Ser/Thr_kinase_AS"/>
</dbReference>
<evidence type="ECO:0000256" key="9">
    <source>
        <dbReference type="ARBA" id="ARBA00022741"/>
    </source>
</evidence>
<evidence type="ECO:0000256" key="14">
    <source>
        <dbReference type="ARBA" id="ARBA00048679"/>
    </source>
</evidence>
<keyword evidence="10" id="KW-0418">Kinase</keyword>
<accession>A0A8C7IF15</accession>
<feature type="compositionally biased region" description="Polar residues" evidence="16">
    <location>
        <begin position="8"/>
        <end position="36"/>
    </location>
</feature>
<keyword evidence="7" id="KW-0808">Transferase</keyword>
<dbReference type="GO" id="GO:0005524">
    <property type="term" value="F:ATP binding"/>
    <property type="evidence" value="ECO:0007669"/>
    <property type="project" value="UniProtKB-UniRule"/>
</dbReference>
<keyword evidence="12" id="KW-0460">Magnesium</keyword>
<dbReference type="FunFam" id="3.30.200.20:FF:000003">
    <property type="entry name" value="Non-specific serine/threonine protein kinase"/>
    <property type="match status" value="1"/>
</dbReference>
<protein>
    <recommendedName>
        <fullName evidence="3">non-specific serine/threonine protein kinase</fullName>
        <ecNumber evidence="3">2.7.11.1</ecNumber>
    </recommendedName>
</protein>
<dbReference type="InterPro" id="IPR015940">
    <property type="entry name" value="UBA"/>
</dbReference>
<evidence type="ECO:0000256" key="6">
    <source>
        <dbReference type="ARBA" id="ARBA00022553"/>
    </source>
</evidence>
<evidence type="ECO:0000256" key="11">
    <source>
        <dbReference type="ARBA" id="ARBA00022840"/>
    </source>
</evidence>
<dbReference type="AlphaFoldDB" id="A0A8C7IF15"/>
<evidence type="ECO:0000256" key="13">
    <source>
        <dbReference type="ARBA" id="ARBA00047899"/>
    </source>
</evidence>
<evidence type="ECO:0000313" key="19">
    <source>
        <dbReference type="Ensembl" id="ENSOKIP00005069814.1"/>
    </source>
</evidence>
<dbReference type="EC" id="2.7.11.1" evidence="3"/>
<evidence type="ECO:0000256" key="16">
    <source>
        <dbReference type="SAM" id="MobiDB-lite"/>
    </source>
</evidence>
<dbReference type="PANTHER" id="PTHR24346:SF47">
    <property type="entry name" value="SERINE_THREONINE-PROTEIN KINASE SIK2-RELATED"/>
    <property type="match status" value="1"/>
</dbReference>
<dbReference type="SUPFAM" id="SSF56112">
    <property type="entry name" value="Protein kinase-like (PK-like)"/>
    <property type="match status" value="1"/>
</dbReference>
<feature type="domain" description="Protein kinase" evidence="17">
    <location>
        <begin position="47"/>
        <end position="298"/>
    </location>
</feature>
<comment type="subcellular location">
    <subcellularLocation>
        <location evidence="2">Cytoplasm</location>
    </subcellularLocation>
</comment>
<feature type="region of interest" description="Disordered" evidence="16">
    <location>
        <begin position="1"/>
        <end position="40"/>
    </location>
</feature>
<dbReference type="Gene3D" id="1.10.510.10">
    <property type="entry name" value="Transferase(Phosphotransferase) domain 1"/>
    <property type="match status" value="1"/>
</dbReference>
<dbReference type="GO" id="GO:0000226">
    <property type="term" value="P:microtubule cytoskeleton organization"/>
    <property type="evidence" value="ECO:0007669"/>
    <property type="project" value="TreeGrafter"/>
</dbReference>
<dbReference type="PROSITE" id="PS50011">
    <property type="entry name" value="PROTEIN_KINASE_DOM"/>
    <property type="match status" value="1"/>
</dbReference>
<feature type="binding site" evidence="15">
    <location>
        <position position="76"/>
    </location>
    <ligand>
        <name>ATP</name>
        <dbReference type="ChEBI" id="CHEBI:30616"/>
    </ligand>
</feature>
<dbReference type="InterPro" id="IPR034672">
    <property type="entry name" value="SIK"/>
</dbReference>
<dbReference type="InterPro" id="IPR000719">
    <property type="entry name" value="Prot_kinase_dom"/>
</dbReference>